<evidence type="ECO:0000313" key="4">
    <source>
        <dbReference type="Proteomes" id="UP001629246"/>
    </source>
</evidence>
<proteinExistence type="predicted"/>
<evidence type="ECO:0008006" key="5">
    <source>
        <dbReference type="Google" id="ProtNLM"/>
    </source>
</evidence>
<name>A0ABW9A8A1_9BURK</name>
<gene>
    <name evidence="3" type="ORF">PQR62_12490</name>
</gene>
<protein>
    <recommendedName>
        <fullName evidence="5">DUF4148 domain-containing protein</fullName>
    </recommendedName>
</protein>
<feature type="chain" id="PRO_5047346327" description="DUF4148 domain-containing protein" evidence="2">
    <location>
        <begin position="25"/>
        <end position="95"/>
    </location>
</feature>
<evidence type="ECO:0000256" key="2">
    <source>
        <dbReference type="SAM" id="SignalP"/>
    </source>
</evidence>
<keyword evidence="2" id="KW-0732">Signal</keyword>
<dbReference type="RefSeq" id="WP_408158273.1">
    <property type="nucleotide sequence ID" value="NZ_JAQQFM010000005.1"/>
</dbReference>
<reference evidence="3 4" key="1">
    <citation type="journal article" date="2024" name="Chem. Sci.">
        <title>Discovery of megapolipeptins by genome mining of a Burkholderiales bacteria collection.</title>
        <authorList>
            <person name="Paulo B.S."/>
            <person name="Recchia M.J.J."/>
            <person name="Lee S."/>
            <person name="Fergusson C.H."/>
            <person name="Romanowski S.B."/>
            <person name="Hernandez A."/>
            <person name="Krull N."/>
            <person name="Liu D.Y."/>
            <person name="Cavanagh H."/>
            <person name="Bos A."/>
            <person name="Gray C.A."/>
            <person name="Murphy B.T."/>
            <person name="Linington R.G."/>
            <person name="Eustaquio A.S."/>
        </authorList>
    </citation>
    <scope>NUCLEOTIDE SEQUENCE [LARGE SCALE GENOMIC DNA]</scope>
    <source>
        <strain evidence="3 4">RL21-008-BIB-A</strain>
    </source>
</reference>
<evidence type="ECO:0000256" key="1">
    <source>
        <dbReference type="SAM" id="MobiDB-lite"/>
    </source>
</evidence>
<organism evidence="3 4">
    <name type="scientific">Herbaspirillum lusitanum</name>
    <dbReference type="NCBI Taxonomy" id="213312"/>
    <lineage>
        <taxon>Bacteria</taxon>
        <taxon>Pseudomonadati</taxon>
        <taxon>Pseudomonadota</taxon>
        <taxon>Betaproteobacteria</taxon>
        <taxon>Burkholderiales</taxon>
        <taxon>Oxalobacteraceae</taxon>
        <taxon>Herbaspirillum</taxon>
    </lineage>
</organism>
<sequence>MNIVVIKKLGLAAILMLGLSVAVARPPEGGRPMPNQSNDFRHQGAQPQFGNGGGQRNDFANEQEAQRRGKLSPDERRELRRQINEAGQDIYRVKR</sequence>
<dbReference type="Proteomes" id="UP001629246">
    <property type="component" value="Unassembled WGS sequence"/>
</dbReference>
<accession>A0ABW9A8A1</accession>
<keyword evidence="4" id="KW-1185">Reference proteome</keyword>
<comment type="caution">
    <text evidence="3">The sequence shown here is derived from an EMBL/GenBank/DDBJ whole genome shotgun (WGS) entry which is preliminary data.</text>
</comment>
<dbReference type="EMBL" id="JAQQFM010000005">
    <property type="protein sequence ID" value="MFL9925086.1"/>
    <property type="molecule type" value="Genomic_DNA"/>
</dbReference>
<feature type="compositionally biased region" description="Basic and acidic residues" evidence="1">
    <location>
        <begin position="64"/>
        <end position="83"/>
    </location>
</feature>
<feature type="region of interest" description="Disordered" evidence="1">
    <location>
        <begin position="25"/>
        <end position="95"/>
    </location>
</feature>
<evidence type="ECO:0000313" key="3">
    <source>
        <dbReference type="EMBL" id="MFL9925086.1"/>
    </source>
</evidence>
<feature type="signal peptide" evidence="2">
    <location>
        <begin position="1"/>
        <end position="24"/>
    </location>
</feature>